<protein>
    <recommendedName>
        <fullName evidence="4">APCDD1 domain-containing protein</fullName>
    </recommendedName>
</protein>
<proteinExistence type="predicted"/>
<comment type="caution">
    <text evidence="2">The sequence shown here is derived from an EMBL/GenBank/DDBJ whole genome shotgun (WGS) entry which is preliminary data.</text>
</comment>
<keyword evidence="1" id="KW-0732">Signal</keyword>
<dbReference type="PROSITE" id="PS51257">
    <property type="entry name" value="PROKAR_LIPOPROTEIN"/>
    <property type="match status" value="1"/>
</dbReference>
<dbReference type="Proteomes" id="UP001597368">
    <property type="component" value="Unassembled WGS sequence"/>
</dbReference>
<dbReference type="EMBL" id="JBHUFV010000077">
    <property type="protein sequence ID" value="MFD1938883.1"/>
    <property type="molecule type" value="Genomic_DNA"/>
</dbReference>
<keyword evidence="3" id="KW-1185">Reference proteome</keyword>
<gene>
    <name evidence="2" type="ORF">ACFSKW_46235</name>
</gene>
<accession>A0ABW4TA56</accession>
<dbReference type="RefSeq" id="WP_379580974.1">
    <property type="nucleotide sequence ID" value="NZ_JBHUFV010000077.1"/>
</dbReference>
<feature type="signal peptide" evidence="1">
    <location>
        <begin position="1"/>
        <end position="21"/>
    </location>
</feature>
<evidence type="ECO:0000313" key="2">
    <source>
        <dbReference type="EMBL" id="MFD1938883.1"/>
    </source>
</evidence>
<organism evidence="2 3">
    <name type="scientific">Nonomuraea mangrovi</name>
    <dbReference type="NCBI Taxonomy" id="2316207"/>
    <lineage>
        <taxon>Bacteria</taxon>
        <taxon>Bacillati</taxon>
        <taxon>Actinomycetota</taxon>
        <taxon>Actinomycetes</taxon>
        <taxon>Streptosporangiales</taxon>
        <taxon>Streptosporangiaceae</taxon>
        <taxon>Nonomuraea</taxon>
    </lineage>
</organism>
<reference evidence="3" key="1">
    <citation type="journal article" date="2019" name="Int. J. Syst. Evol. Microbiol.">
        <title>The Global Catalogue of Microorganisms (GCM) 10K type strain sequencing project: providing services to taxonomists for standard genome sequencing and annotation.</title>
        <authorList>
            <consortium name="The Broad Institute Genomics Platform"/>
            <consortium name="The Broad Institute Genome Sequencing Center for Infectious Disease"/>
            <person name="Wu L."/>
            <person name="Ma J."/>
        </authorList>
    </citation>
    <scope>NUCLEOTIDE SEQUENCE [LARGE SCALE GENOMIC DNA]</scope>
    <source>
        <strain evidence="3">ICMP 6774ER</strain>
    </source>
</reference>
<evidence type="ECO:0000313" key="3">
    <source>
        <dbReference type="Proteomes" id="UP001597368"/>
    </source>
</evidence>
<evidence type="ECO:0000256" key="1">
    <source>
        <dbReference type="SAM" id="SignalP"/>
    </source>
</evidence>
<sequence>MKIVMCAALFAGSLTAAPAAAATACYAGTWTLTAMKVVDRETLPEGGVETTVHKGKPLIKMVLSATSVKYTFTGSKKTSFTRTGGVEDLRGWHQYSGVLTMRAKVVGDTKGRVAMIAKGASGNAGETGNFIPSTQPVGDPVPLLSGLEDGFYDTPLVKNAAFTCSGDSMRFVDKRTYRKITTAADLRFTRASQR</sequence>
<name>A0ABW4TA56_9ACTN</name>
<feature type="chain" id="PRO_5047266283" description="APCDD1 domain-containing protein" evidence="1">
    <location>
        <begin position="22"/>
        <end position="194"/>
    </location>
</feature>
<evidence type="ECO:0008006" key="4">
    <source>
        <dbReference type="Google" id="ProtNLM"/>
    </source>
</evidence>